<accession>A0AAX3ARC5</accession>
<organism evidence="4 5">
    <name type="scientific">Halococcus dombrowskii</name>
    <dbReference type="NCBI Taxonomy" id="179637"/>
    <lineage>
        <taxon>Archaea</taxon>
        <taxon>Methanobacteriati</taxon>
        <taxon>Methanobacteriota</taxon>
        <taxon>Stenosarchaea group</taxon>
        <taxon>Halobacteria</taxon>
        <taxon>Halobacteriales</taxon>
        <taxon>Halococcaceae</taxon>
        <taxon>Halococcus</taxon>
    </lineage>
</organism>
<geneLocation type="plasmid" evidence="4 5">
    <name>unnamed1</name>
</geneLocation>
<dbReference type="GeneID" id="71763077"/>
<dbReference type="EMBL" id="CP095006">
    <property type="protein sequence ID" value="UOO96750.1"/>
    <property type="molecule type" value="Genomic_DNA"/>
</dbReference>
<feature type="compositionally biased region" description="Polar residues" evidence="1">
    <location>
        <begin position="60"/>
        <end position="85"/>
    </location>
</feature>
<dbReference type="InterPro" id="IPR058473">
    <property type="entry name" value="DUF8159"/>
</dbReference>
<dbReference type="AlphaFoldDB" id="A0AAX3ARC5"/>
<sequence>MTGSSRLGFRPGKTYYNAVLATMYIAVFVVIAGLVIANVFLPILSSPSSSQPAETGADSVATSTPTNPANRGQSTQSPSQDSLPTPSAEGLAQAESKATPTNTEFEKGFKQYINKNTNITIVSINTQGNVVYIEWVPNDMTTRAITEDIGYIAGAYDGLVSNGWGVKKLQGTVLNMDRQSQGTFQVKTQWVKQRQRGDISNKEVINRTMQTINSTPSVRSTTASN</sequence>
<proteinExistence type="predicted"/>
<dbReference type="KEGG" id="hdo:MUK72_14475"/>
<gene>
    <name evidence="4" type="ORF">MUK72_14475</name>
</gene>
<keyword evidence="2" id="KW-1133">Transmembrane helix</keyword>
<dbReference type="Proteomes" id="UP000830542">
    <property type="component" value="Plasmid unnamed1"/>
</dbReference>
<feature type="region of interest" description="Disordered" evidence="1">
    <location>
        <begin position="48"/>
        <end position="103"/>
    </location>
</feature>
<dbReference type="Pfam" id="PF26490">
    <property type="entry name" value="DUF8159"/>
    <property type="match status" value="1"/>
</dbReference>
<feature type="domain" description="DUF8159" evidence="3">
    <location>
        <begin position="108"/>
        <end position="215"/>
    </location>
</feature>
<evidence type="ECO:0000313" key="4">
    <source>
        <dbReference type="EMBL" id="UOO96750.1"/>
    </source>
</evidence>
<keyword evidence="4" id="KW-0614">Plasmid</keyword>
<evidence type="ECO:0000256" key="2">
    <source>
        <dbReference type="SAM" id="Phobius"/>
    </source>
</evidence>
<protein>
    <recommendedName>
        <fullName evidence="3">DUF8159 domain-containing protein</fullName>
    </recommendedName>
</protein>
<keyword evidence="2" id="KW-0812">Transmembrane</keyword>
<keyword evidence="5" id="KW-1185">Reference proteome</keyword>
<reference evidence="4" key="1">
    <citation type="submission" date="2022-04" db="EMBL/GenBank/DDBJ databases">
        <title>Sequencing and genomic assembly of Halococcus dombrowskii.</title>
        <authorList>
            <person name="Lim S.W."/>
            <person name="MacLea K.S."/>
        </authorList>
    </citation>
    <scope>NUCLEOTIDE SEQUENCE</scope>
    <source>
        <strain evidence="4">H4</strain>
        <plasmid evidence="4">unnamed1</plasmid>
    </source>
</reference>
<keyword evidence="2" id="KW-0472">Membrane</keyword>
<name>A0AAX3ARC5_HALDO</name>
<evidence type="ECO:0000259" key="3">
    <source>
        <dbReference type="Pfam" id="PF26490"/>
    </source>
</evidence>
<feature type="transmembrane region" description="Helical" evidence="2">
    <location>
        <begin position="15"/>
        <end position="41"/>
    </location>
</feature>
<evidence type="ECO:0000313" key="5">
    <source>
        <dbReference type="Proteomes" id="UP000830542"/>
    </source>
</evidence>
<dbReference type="RefSeq" id="WP_244705765.1">
    <property type="nucleotide sequence ID" value="NZ_BAAADN010000061.1"/>
</dbReference>
<evidence type="ECO:0000256" key="1">
    <source>
        <dbReference type="SAM" id="MobiDB-lite"/>
    </source>
</evidence>